<keyword evidence="2" id="KW-1185">Reference proteome</keyword>
<proteinExistence type="predicted"/>
<gene>
    <name evidence="1" type="ORF">GJ744_010047</name>
</gene>
<accession>A0A8H7E4I6</accession>
<comment type="caution">
    <text evidence="1">The sequence shown here is derived from an EMBL/GenBank/DDBJ whole genome shotgun (WGS) entry which is preliminary data.</text>
</comment>
<reference evidence="1" key="1">
    <citation type="submission" date="2020-02" db="EMBL/GenBank/DDBJ databases">
        <authorList>
            <person name="Palmer J.M."/>
        </authorList>
    </citation>
    <scope>NUCLEOTIDE SEQUENCE</scope>
    <source>
        <strain evidence="1">EPUS1.4</strain>
        <tissue evidence="1">Thallus</tissue>
    </source>
</reference>
<dbReference type="EMBL" id="JAACFV010000062">
    <property type="protein sequence ID" value="KAF7507883.1"/>
    <property type="molecule type" value="Genomic_DNA"/>
</dbReference>
<evidence type="ECO:0000313" key="1">
    <source>
        <dbReference type="EMBL" id="KAF7507883.1"/>
    </source>
</evidence>
<sequence length="132" mass="14627">MCAGNEDLEKVVVGYHGEKAHPPAALQGLYKLNEGRKTIVAAKWNLSGTDAMYKAQVWLDLLMSIPKEEAHTEEDLVARAIYITACRCVNRGRWIKDIQSAYSQSRGNGLSRSVAAHNTGYGQRCSIMFDLP</sequence>
<organism evidence="1 2">
    <name type="scientific">Endocarpon pusillum</name>
    <dbReference type="NCBI Taxonomy" id="364733"/>
    <lineage>
        <taxon>Eukaryota</taxon>
        <taxon>Fungi</taxon>
        <taxon>Dikarya</taxon>
        <taxon>Ascomycota</taxon>
        <taxon>Pezizomycotina</taxon>
        <taxon>Eurotiomycetes</taxon>
        <taxon>Chaetothyriomycetidae</taxon>
        <taxon>Verrucariales</taxon>
        <taxon>Verrucariaceae</taxon>
        <taxon>Endocarpon</taxon>
    </lineage>
</organism>
<evidence type="ECO:0000313" key="2">
    <source>
        <dbReference type="Proteomes" id="UP000606974"/>
    </source>
</evidence>
<dbReference type="AlphaFoldDB" id="A0A8H7E4I6"/>
<protein>
    <submittedName>
        <fullName evidence="1">Uncharacterized protein</fullName>
    </submittedName>
</protein>
<dbReference type="Proteomes" id="UP000606974">
    <property type="component" value="Unassembled WGS sequence"/>
</dbReference>
<name>A0A8H7E4I6_9EURO</name>